<protein>
    <recommendedName>
        <fullName evidence="5">UDP-glucuronate decarboxylase</fullName>
        <ecNumber evidence="5">4.1.1.35</ecNumber>
    </recommendedName>
</protein>
<comment type="subcellular location">
    <subcellularLocation>
        <location evidence="2">Golgi apparatus</location>
        <location evidence="2">Golgi stack membrane</location>
        <topology evidence="2">Single-pass type II membrane protein</topology>
    </subcellularLocation>
</comment>
<dbReference type="Gene3D" id="3.40.50.720">
    <property type="entry name" value="NAD(P)-binding Rossmann-like Domain"/>
    <property type="match status" value="1"/>
</dbReference>
<dbReference type="SUPFAM" id="SSF51735">
    <property type="entry name" value="NAD(P)-binding Rossmann-fold domains"/>
    <property type="match status" value="1"/>
</dbReference>
<keyword evidence="13" id="KW-0456">Lyase</keyword>
<name>A0A6J6IIT4_9ZZZZ</name>
<dbReference type="PANTHER" id="PTHR43078">
    <property type="entry name" value="UDP-GLUCURONIC ACID DECARBOXYLASE-RELATED"/>
    <property type="match status" value="1"/>
</dbReference>
<dbReference type="PANTHER" id="PTHR43078:SF6">
    <property type="entry name" value="UDP-GLUCURONIC ACID DECARBOXYLASE 1"/>
    <property type="match status" value="1"/>
</dbReference>
<gene>
    <name evidence="15" type="ORF">UFOPK1835_02048</name>
</gene>
<evidence type="ECO:0000259" key="14">
    <source>
        <dbReference type="Pfam" id="PF16363"/>
    </source>
</evidence>
<keyword evidence="8" id="KW-0735">Signal-anchor</keyword>
<keyword evidence="12" id="KW-0472">Membrane</keyword>
<keyword evidence="10" id="KW-0520">NAD</keyword>
<dbReference type="GO" id="GO:0042732">
    <property type="term" value="P:D-xylose metabolic process"/>
    <property type="evidence" value="ECO:0007669"/>
    <property type="project" value="InterPro"/>
</dbReference>
<reference evidence="15" key="1">
    <citation type="submission" date="2020-05" db="EMBL/GenBank/DDBJ databases">
        <authorList>
            <person name="Chiriac C."/>
            <person name="Salcher M."/>
            <person name="Ghai R."/>
            <person name="Kavagutti S V."/>
        </authorList>
    </citation>
    <scope>NUCLEOTIDE SEQUENCE</scope>
</reference>
<evidence type="ECO:0000256" key="7">
    <source>
        <dbReference type="ARBA" id="ARBA00022793"/>
    </source>
</evidence>
<keyword evidence="6" id="KW-0812">Transmembrane</keyword>
<comment type="similarity">
    <text evidence="4">Belongs to the NAD(P)-dependent epimerase/dehydratase family. UDP-glucuronic acid decarboxylase subfamily.</text>
</comment>
<evidence type="ECO:0000256" key="12">
    <source>
        <dbReference type="ARBA" id="ARBA00023136"/>
    </source>
</evidence>
<dbReference type="EC" id="4.1.1.35" evidence="5"/>
<evidence type="ECO:0000256" key="5">
    <source>
        <dbReference type="ARBA" id="ARBA00012290"/>
    </source>
</evidence>
<organism evidence="15">
    <name type="scientific">freshwater metagenome</name>
    <dbReference type="NCBI Taxonomy" id="449393"/>
    <lineage>
        <taxon>unclassified sequences</taxon>
        <taxon>metagenomes</taxon>
        <taxon>ecological metagenomes</taxon>
    </lineage>
</organism>
<dbReference type="EMBL" id="CAEZUP010000135">
    <property type="protein sequence ID" value="CAB4624393.1"/>
    <property type="molecule type" value="Genomic_DNA"/>
</dbReference>
<comment type="pathway">
    <text evidence="3">Nucleotide-sugar biosynthesis; UDP-alpha-D-xylose biosynthesis; UDP-alpha-D-xylose from UDP-alpha-D-glucuronate: step 1/1.</text>
</comment>
<comment type="cofactor">
    <cofactor evidence="1">
        <name>NAD(+)</name>
        <dbReference type="ChEBI" id="CHEBI:57540"/>
    </cofactor>
</comment>
<dbReference type="Pfam" id="PF16363">
    <property type="entry name" value="GDP_Man_Dehyd"/>
    <property type="match status" value="1"/>
</dbReference>
<dbReference type="AlphaFoldDB" id="A0A6J6IIT4"/>
<dbReference type="UniPathway" id="UPA00796">
    <property type="reaction ID" value="UER00771"/>
</dbReference>
<evidence type="ECO:0000256" key="2">
    <source>
        <dbReference type="ARBA" id="ARBA00004447"/>
    </source>
</evidence>
<keyword evidence="7" id="KW-0210">Decarboxylase</keyword>
<evidence type="ECO:0000256" key="10">
    <source>
        <dbReference type="ARBA" id="ARBA00023027"/>
    </source>
</evidence>
<evidence type="ECO:0000256" key="4">
    <source>
        <dbReference type="ARBA" id="ARBA00007505"/>
    </source>
</evidence>
<accession>A0A6J6IIT4</accession>
<proteinExistence type="inferred from homology"/>
<evidence type="ECO:0000313" key="15">
    <source>
        <dbReference type="EMBL" id="CAB4624393.1"/>
    </source>
</evidence>
<dbReference type="InterPro" id="IPR016040">
    <property type="entry name" value="NAD(P)-bd_dom"/>
</dbReference>
<dbReference type="GO" id="GO:0070403">
    <property type="term" value="F:NAD+ binding"/>
    <property type="evidence" value="ECO:0007669"/>
    <property type="project" value="InterPro"/>
</dbReference>
<evidence type="ECO:0000256" key="13">
    <source>
        <dbReference type="ARBA" id="ARBA00023239"/>
    </source>
</evidence>
<evidence type="ECO:0000256" key="6">
    <source>
        <dbReference type="ARBA" id="ARBA00022692"/>
    </source>
</evidence>
<keyword evidence="11" id="KW-0333">Golgi apparatus</keyword>
<evidence type="ECO:0000256" key="3">
    <source>
        <dbReference type="ARBA" id="ARBA00005100"/>
    </source>
</evidence>
<dbReference type="GO" id="GO:0048040">
    <property type="term" value="F:UDP-glucuronate decarboxylase activity"/>
    <property type="evidence" value="ECO:0007669"/>
    <property type="project" value="UniProtKB-EC"/>
</dbReference>
<feature type="domain" description="NAD(P)-binding" evidence="14">
    <location>
        <begin position="16"/>
        <end position="321"/>
    </location>
</feature>
<dbReference type="GO" id="GO:0032580">
    <property type="term" value="C:Golgi cisterna membrane"/>
    <property type="evidence" value="ECO:0007669"/>
    <property type="project" value="UniProtKB-SubCell"/>
</dbReference>
<dbReference type="InterPro" id="IPR036291">
    <property type="entry name" value="NAD(P)-bd_dom_sf"/>
</dbReference>
<sequence length="339" mass="36510">MAPTGTLATVGLVHILVTGGAGFIGSNLVDLLLAEGHEVKVIDDLSTGRRSNLAHLEGSIEFHEGSILDVDLVSRIVEGTDLVFHLAAAVGVRNIIEAPLKSIRTNVDGTESVLDACVRHDTRVLLASTSEIYGKASKYPTSEDDDRVIGPTHVSRWSYSTSKALDEHLAFAYAAERGLRMSIVRYFNTYGPRLHENGYGSVVASMTAQALAGEPIVIHGDGKQTRCFGFVGDTIRGTYLAGTTEGALGQAFNIGTSTEISINELAERICRAAGSSSEISHISYDEAYGPGFEDPKRRVPDVTKAAEMLGWSPQVSLDEGLPITVEWWRNNNDHLVATR</sequence>
<dbReference type="InterPro" id="IPR044516">
    <property type="entry name" value="UXS-like"/>
</dbReference>
<evidence type="ECO:0000256" key="11">
    <source>
        <dbReference type="ARBA" id="ARBA00023034"/>
    </source>
</evidence>
<evidence type="ECO:0000256" key="8">
    <source>
        <dbReference type="ARBA" id="ARBA00022968"/>
    </source>
</evidence>
<dbReference type="GO" id="GO:0033320">
    <property type="term" value="P:UDP-D-xylose biosynthetic process"/>
    <property type="evidence" value="ECO:0007669"/>
    <property type="project" value="UniProtKB-UniPathway"/>
</dbReference>
<evidence type="ECO:0000256" key="1">
    <source>
        <dbReference type="ARBA" id="ARBA00001911"/>
    </source>
</evidence>
<keyword evidence="9" id="KW-1133">Transmembrane helix</keyword>
<evidence type="ECO:0000256" key="9">
    <source>
        <dbReference type="ARBA" id="ARBA00022989"/>
    </source>
</evidence>